<keyword evidence="2" id="KW-0805">Transcription regulation</keyword>
<dbReference type="AlphaFoldDB" id="A0A8H7K1B5"/>
<evidence type="ECO:0000256" key="4">
    <source>
        <dbReference type="ARBA" id="ARBA00023163"/>
    </source>
</evidence>
<sequence>MRKRSVVTSRTVPREHAGIVNATTNNACQYIQRDRTRRKSKPLNSRAQRRGSPLVTAPQGSGAISSPTESNQQTTLPVQTLATPITTATTASDSQNAYLSPSTTTETGYLASHSVLLSRNTNSASRHLSSPAQQASAFILSPVDAAVLPKLLLRQALIDSYFSNLSHAYPVIDRHDISGPEPSVLLTQAVCLAGSMMRRTGSSKDLELSRDLYEKTKFLIYFNYEPCRLTVLKAMCLLSIWSPNPSNTTSLDGPWHWSGCAIRMAIQLGIHKQSTYGQCRDSECRRRIWWHLFCSDRLQSSCFGRPMVIQIGDFDVAPPALSDFSEPSLQAKAFIEHWCVTQFRRELGPEGVSLSMDTQTAARALLYDATGLRQPYKKEVTGLHLVYFTAIILLQAATRGYNSQWRASPISLLASSCIARLYEETQLREDVCFLIHIHSFYCMVGAIPLLYWRTRSHSKENCRLEELGILRSTVEQLSTRFGGAGTVLRNMEALEAELQQRRSDSSIDDMMQVEENIIAGDGEQIEELFPFPLELCPNMDLLDPAGAVRMEESLNITHSFVQDLPEWIFEDASSFPGIFESEIV</sequence>
<feature type="region of interest" description="Disordered" evidence="6">
    <location>
        <begin position="32"/>
        <end position="77"/>
    </location>
</feature>
<name>A0A8H7K1B5_BIOOC</name>
<gene>
    <name evidence="8" type="ORF">IM811_006569</name>
</gene>
<comment type="caution">
    <text evidence="8">The sequence shown here is derived from an EMBL/GenBank/DDBJ whole genome shotgun (WGS) entry which is preliminary data.</text>
</comment>
<dbReference type="InterPro" id="IPR052073">
    <property type="entry name" value="Amide_Lactam_Regulators"/>
</dbReference>
<evidence type="ECO:0000259" key="7">
    <source>
        <dbReference type="SMART" id="SM00906"/>
    </source>
</evidence>
<evidence type="ECO:0000256" key="3">
    <source>
        <dbReference type="ARBA" id="ARBA00023125"/>
    </source>
</evidence>
<keyword evidence="5" id="KW-0539">Nucleus</keyword>
<dbReference type="InterPro" id="IPR007219">
    <property type="entry name" value="XnlR_reg_dom"/>
</dbReference>
<dbReference type="CDD" id="cd12148">
    <property type="entry name" value="fungal_TF_MHR"/>
    <property type="match status" value="1"/>
</dbReference>
<organism evidence="8 9">
    <name type="scientific">Bionectria ochroleuca</name>
    <name type="common">Gliocladium roseum</name>
    <dbReference type="NCBI Taxonomy" id="29856"/>
    <lineage>
        <taxon>Eukaryota</taxon>
        <taxon>Fungi</taxon>
        <taxon>Dikarya</taxon>
        <taxon>Ascomycota</taxon>
        <taxon>Pezizomycotina</taxon>
        <taxon>Sordariomycetes</taxon>
        <taxon>Hypocreomycetidae</taxon>
        <taxon>Hypocreales</taxon>
        <taxon>Bionectriaceae</taxon>
        <taxon>Clonostachys</taxon>
    </lineage>
</organism>
<evidence type="ECO:0000256" key="1">
    <source>
        <dbReference type="ARBA" id="ARBA00022833"/>
    </source>
</evidence>
<dbReference type="GO" id="GO:0003677">
    <property type="term" value="F:DNA binding"/>
    <property type="evidence" value="ECO:0007669"/>
    <property type="project" value="UniProtKB-KW"/>
</dbReference>
<dbReference type="GO" id="GO:0008270">
    <property type="term" value="F:zinc ion binding"/>
    <property type="evidence" value="ECO:0007669"/>
    <property type="project" value="InterPro"/>
</dbReference>
<dbReference type="EMBL" id="JADCTT010000017">
    <property type="protein sequence ID" value="KAF9743478.1"/>
    <property type="molecule type" value="Genomic_DNA"/>
</dbReference>
<dbReference type="Proteomes" id="UP000616885">
    <property type="component" value="Unassembled WGS sequence"/>
</dbReference>
<dbReference type="Pfam" id="PF04082">
    <property type="entry name" value="Fungal_trans"/>
    <property type="match status" value="1"/>
</dbReference>
<evidence type="ECO:0000256" key="2">
    <source>
        <dbReference type="ARBA" id="ARBA00023015"/>
    </source>
</evidence>
<protein>
    <recommendedName>
        <fullName evidence="7">Xylanolytic transcriptional activator regulatory domain-containing protein</fullName>
    </recommendedName>
</protein>
<keyword evidence="3" id="KW-0238">DNA-binding</keyword>
<evidence type="ECO:0000256" key="5">
    <source>
        <dbReference type="ARBA" id="ARBA00023242"/>
    </source>
</evidence>
<accession>A0A8H7K1B5</accession>
<proteinExistence type="predicted"/>
<dbReference type="PANTHER" id="PTHR47171">
    <property type="entry name" value="FARA-RELATED"/>
    <property type="match status" value="1"/>
</dbReference>
<dbReference type="GO" id="GO:0006351">
    <property type="term" value="P:DNA-templated transcription"/>
    <property type="evidence" value="ECO:0007669"/>
    <property type="project" value="InterPro"/>
</dbReference>
<keyword evidence="4" id="KW-0804">Transcription</keyword>
<evidence type="ECO:0000313" key="8">
    <source>
        <dbReference type="EMBL" id="KAF9743478.1"/>
    </source>
</evidence>
<evidence type="ECO:0000256" key="6">
    <source>
        <dbReference type="SAM" id="MobiDB-lite"/>
    </source>
</evidence>
<dbReference type="SMART" id="SM00906">
    <property type="entry name" value="Fungal_trans"/>
    <property type="match status" value="1"/>
</dbReference>
<feature type="domain" description="Xylanolytic transcriptional activator regulatory" evidence="7">
    <location>
        <begin position="254"/>
        <end position="325"/>
    </location>
</feature>
<evidence type="ECO:0000313" key="9">
    <source>
        <dbReference type="Proteomes" id="UP000616885"/>
    </source>
</evidence>
<dbReference type="PANTHER" id="PTHR47171:SF5">
    <property type="entry name" value="ZN(II)2CYS6 TRANSCRIPTION FACTOR (EUROFUNG)"/>
    <property type="match status" value="1"/>
</dbReference>
<keyword evidence="1" id="KW-0862">Zinc</keyword>
<feature type="compositionally biased region" description="Polar residues" evidence="6">
    <location>
        <begin position="58"/>
        <end position="77"/>
    </location>
</feature>
<reference evidence="8" key="1">
    <citation type="submission" date="2020-10" db="EMBL/GenBank/DDBJ databases">
        <title>High-Quality Genome Resource of Clonostachys rosea strain S41 by Oxford Nanopore Long-Read Sequencing.</title>
        <authorList>
            <person name="Wang H."/>
        </authorList>
    </citation>
    <scope>NUCLEOTIDE SEQUENCE</scope>
    <source>
        <strain evidence="8">S41</strain>
    </source>
</reference>